<evidence type="ECO:0000313" key="4">
    <source>
        <dbReference type="Proteomes" id="UP001178507"/>
    </source>
</evidence>
<feature type="region of interest" description="Disordered" evidence="1">
    <location>
        <begin position="203"/>
        <end position="224"/>
    </location>
</feature>
<comment type="caution">
    <text evidence="3">The sequence shown here is derived from an EMBL/GenBank/DDBJ whole genome shotgun (WGS) entry which is preliminary data.</text>
</comment>
<dbReference type="PANTHER" id="PTHR13586:SF0">
    <property type="entry name" value="TRAILER HITCH, ISOFORM H"/>
    <property type="match status" value="1"/>
</dbReference>
<evidence type="ECO:0000259" key="2">
    <source>
        <dbReference type="PROSITE" id="PS52002"/>
    </source>
</evidence>
<dbReference type="Pfam" id="PF12701">
    <property type="entry name" value="LSM14"/>
    <property type="match status" value="1"/>
</dbReference>
<reference evidence="3" key="1">
    <citation type="submission" date="2023-08" db="EMBL/GenBank/DDBJ databases">
        <authorList>
            <person name="Chen Y."/>
            <person name="Shah S."/>
            <person name="Dougan E. K."/>
            <person name="Thang M."/>
            <person name="Chan C."/>
        </authorList>
    </citation>
    <scope>NUCLEOTIDE SEQUENCE</scope>
</reference>
<dbReference type="AlphaFoldDB" id="A0AA36I2Y0"/>
<dbReference type="EMBL" id="CAUJNA010000679">
    <property type="protein sequence ID" value="CAJ1380052.1"/>
    <property type="molecule type" value="Genomic_DNA"/>
</dbReference>
<accession>A0AA36I2Y0</accession>
<dbReference type="PANTHER" id="PTHR13586">
    <property type="entry name" value="SCD6 PROTEIN-RELATED"/>
    <property type="match status" value="1"/>
</dbReference>
<dbReference type="GO" id="GO:0003729">
    <property type="term" value="F:mRNA binding"/>
    <property type="evidence" value="ECO:0007669"/>
    <property type="project" value="TreeGrafter"/>
</dbReference>
<sequence>MANSTIPYIGSKISLISNSNIRYEGILYTINTQESTIALQSVRSFGTEGRKVPEIPPSSEIYDFIIFRGQDIKDLTVLEGSGAAQGASPHLNDPAIMSMKKPAGGPGMDALGKAGKAAPKGNYGYGGDSWGTPAKGGKAGRAADNFWYGSGAQASSGWGKSEKGAGAGKGWDKGYDKGYEKSYDDRGYDKGYDRYDKGGYGKSLEKGKGKPMKGEEKGAKGKGDDAYESCEMVPMAAGVGQRSAGERAYTNNPVCIKNRCVNPLTPGLNDLPRLAGLVWQCSGAGDVQKYLQFCKAAVDYDAAIPSPANSSVALDTVVQAQDEAASTMFVYHLNGLGFETWDFKHQEDRDSNPCVYRIYELVCMTYFPRNQGGCTAGSQTPYLRPCKTSCENYLSACDVECCDDSAHCVFELSSNLGGGEESKVSGYADFEAPSAFCTGHSGSSRLGASFTLLLMLFGLQATRLGSERASPRGTDPVLVMLLLCAAVSLQGCSLEIPTHARENWRRQPDYLIKYEHVAPGQPPSAAILNSCSAGASSRQVCSGRGQCVPWHRLPLALADPGESIVELLRLLSRC</sequence>
<protein>
    <recommendedName>
        <fullName evidence="2">Sm domain-containing protein</fullName>
    </recommendedName>
</protein>
<dbReference type="Gene3D" id="2.30.30.100">
    <property type="match status" value="1"/>
</dbReference>
<dbReference type="PROSITE" id="PS52002">
    <property type="entry name" value="SM"/>
    <property type="match status" value="1"/>
</dbReference>
<organism evidence="3 4">
    <name type="scientific">Effrenium voratum</name>
    <dbReference type="NCBI Taxonomy" id="2562239"/>
    <lineage>
        <taxon>Eukaryota</taxon>
        <taxon>Sar</taxon>
        <taxon>Alveolata</taxon>
        <taxon>Dinophyceae</taxon>
        <taxon>Suessiales</taxon>
        <taxon>Symbiodiniaceae</taxon>
        <taxon>Effrenium</taxon>
    </lineage>
</organism>
<dbReference type="SMART" id="SM01271">
    <property type="entry name" value="LSM14"/>
    <property type="match status" value="1"/>
</dbReference>
<gene>
    <name evidence="3" type="ORF">EVOR1521_LOCUS8103</name>
</gene>
<dbReference type="Proteomes" id="UP001178507">
    <property type="component" value="Unassembled WGS sequence"/>
</dbReference>
<dbReference type="GO" id="GO:0033962">
    <property type="term" value="P:P-body assembly"/>
    <property type="evidence" value="ECO:0007669"/>
    <property type="project" value="TreeGrafter"/>
</dbReference>
<dbReference type="CDD" id="cd01736">
    <property type="entry name" value="LSm14_N"/>
    <property type="match status" value="1"/>
</dbReference>
<evidence type="ECO:0000256" key="1">
    <source>
        <dbReference type="SAM" id="MobiDB-lite"/>
    </source>
</evidence>
<dbReference type="InterPro" id="IPR047575">
    <property type="entry name" value="Sm"/>
</dbReference>
<dbReference type="SUPFAM" id="SSF50182">
    <property type="entry name" value="Sm-like ribonucleoproteins"/>
    <property type="match status" value="1"/>
</dbReference>
<feature type="domain" description="Sm" evidence="2">
    <location>
        <begin position="1"/>
        <end position="81"/>
    </location>
</feature>
<dbReference type="GO" id="GO:0000932">
    <property type="term" value="C:P-body"/>
    <property type="evidence" value="ECO:0007669"/>
    <property type="project" value="TreeGrafter"/>
</dbReference>
<proteinExistence type="predicted"/>
<keyword evidence="4" id="KW-1185">Reference proteome</keyword>
<dbReference type="InterPro" id="IPR010920">
    <property type="entry name" value="LSM_dom_sf"/>
</dbReference>
<dbReference type="GO" id="GO:0034063">
    <property type="term" value="P:stress granule assembly"/>
    <property type="evidence" value="ECO:0007669"/>
    <property type="project" value="TreeGrafter"/>
</dbReference>
<dbReference type="InterPro" id="IPR025609">
    <property type="entry name" value="Lsm14-like_N"/>
</dbReference>
<name>A0AA36I2Y0_9DINO</name>
<evidence type="ECO:0000313" key="3">
    <source>
        <dbReference type="EMBL" id="CAJ1380052.1"/>
    </source>
</evidence>